<feature type="chain" id="PRO_5045533997" evidence="1">
    <location>
        <begin position="31"/>
        <end position="227"/>
    </location>
</feature>
<dbReference type="RefSeq" id="WP_336926591.1">
    <property type="nucleotide sequence ID" value="NZ_JBANRO010000008.1"/>
</dbReference>
<evidence type="ECO:0000256" key="1">
    <source>
        <dbReference type="SAM" id="SignalP"/>
    </source>
</evidence>
<evidence type="ECO:0000313" key="2">
    <source>
        <dbReference type="EMBL" id="MFC3098159.1"/>
    </source>
</evidence>
<protein>
    <submittedName>
        <fullName evidence="2">DUF2490 domain-containing protein</fullName>
    </submittedName>
</protein>
<keyword evidence="1" id="KW-0732">Signal</keyword>
<dbReference type="Pfam" id="PF10677">
    <property type="entry name" value="DUF2490"/>
    <property type="match status" value="1"/>
</dbReference>
<dbReference type="EMBL" id="JBHRST010000016">
    <property type="protein sequence ID" value="MFC3098159.1"/>
    <property type="molecule type" value="Genomic_DNA"/>
</dbReference>
<dbReference type="Proteomes" id="UP001595456">
    <property type="component" value="Unassembled WGS sequence"/>
</dbReference>
<feature type="signal peptide" evidence="1">
    <location>
        <begin position="1"/>
        <end position="30"/>
    </location>
</feature>
<accession>A0ABV7E8G6</accession>
<organism evidence="2 3">
    <name type="scientific">Alteraurantiacibacter palmitatis</name>
    <dbReference type="NCBI Taxonomy" id="2054628"/>
    <lineage>
        <taxon>Bacteria</taxon>
        <taxon>Pseudomonadati</taxon>
        <taxon>Pseudomonadota</taxon>
        <taxon>Alphaproteobacteria</taxon>
        <taxon>Sphingomonadales</taxon>
        <taxon>Erythrobacteraceae</taxon>
        <taxon>Alteraurantiacibacter</taxon>
    </lineage>
</organism>
<comment type="caution">
    <text evidence="2">The sequence shown here is derived from an EMBL/GenBank/DDBJ whole genome shotgun (WGS) entry which is preliminary data.</text>
</comment>
<evidence type="ECO:0000313" key="3">
    <source>
        <dbReference type="Proteomes" id="UP001595456"/>
    </source>
</evidence>
<dbReference type="InterPro" id="IPR006311">
    <property type="entry name" value="TAT_signal"/>
</dbReference>
<dbReference type="PROSITE" id="PS51318">
    <property type="entry name" value="TAT"/>
    <property type="match status" value="1"/>
</dbReference>
<reference evidence="3" key="1">
    <citation type="journal article" date="2019" name="Int. J. Syst. Evol. Microbiol.">
        <title>The Global Catalogue of Microorganisms (GCM) 10K type strain sequencing project: providing services to taxonomists for standard genome sequencing and annotation.</title>
        <authorList>
            <consortium name="The Broad Institute Genomics Platform"/>
            <consortium name="The Broad Institute Genome Sequencing Center for Infectious Disease"/>
            <person name="Wu L."/>
            <person name="Ma J."/>
        </authorList>
    </citation>
    <scope>NUCLEOTIDE SEQUENCE [LARGE SCALE GENOMIC DNA]</scope>
    <source>
        <strain evidence="3">KCTC 52607</strain>
    </source>
</reference>
<proteinExistence type="predicted"/>
<name>A0ABV7E8G6_9SPHN</name>
<gene>
    <name evidence="2" type="ORF">ACFODU_10190</name>
</gene>
<sequence length="227" mass="25242">MPALRRRFLSYFLSVPLALAAAAAPQQAMASDEAFEFWLNPSIGADLDSNTGVELETAQRLRSASSGRPDTYFFRLWVNRDLADNVTLSGAVEQRFNNGDDDERRLIQQLSTRHGILRTRLRLEQRFEEGQGGRMGLRLRPRLGANVPLDEAGDWSLKGDAELFWTLRSTAPGGSTGITGLRTQLGFAHDVSDTLSLSLIYLRQQDFRAGRPDRIGHAPLIGIEFAL</sequence>
<dbReference type="InterPro" id="IPR019619">
    <property type="entry name" value="DUF2490"/>
</dbReference>
<keyword evidence="3" id="KW-1185">Reference proteome</keyword>